<accession>A0A6A6UID5</accession>
<name>A0A6A6UID5_9PEZI</name>
<evidence type="ECO:0000259" key="1">
    <source>
        <dbReference type="Pfam" id="PF06985"/>
    </source>
</evidence>
<dbReference type="AlphaFoldDB" id="A0A6A6UID5"/>
<keyword evidence="3" id="KW-1185">Reference proteome</keyword>
<reference evidence="2" key="1">
    <citation type="journal article" date="2020" name="Stud. Mycol.">
        <title>101 Dothideomycetes genomes: a test case for predicting lifestyles and emergence of pathogens.</title>
        <authorList>
            <person name="Haridas S."/>
            <person name="Albert R."/>
            <person name="Binder M."/>
            <person name="Bloem J."/>
            <person name="Labutti K."/>
            <person name="Salamov A."/>
            <person name="Andreopoulos B."/>
            <person name="Baker S."/>
            <person name="Barry K."/>
            <person name="Bills G."/>
            <person name="Bluhm B."/>
            <person name="Cannon C."/>
            <person name="Castanera R."/>
            <person name="Culley D."/>
            <person name="Daum C."/>
            <person name="Ezra D."/>
            <person name="Gonzalez J."/>
            <person name="Henrissat B."/>
            <person name="Kuo A."/>
            <person name="Liang C."/>
            <person name="Lipzen A."/>
            <person name="Lutzoni F."/>
            <person name="Magnuson J."/>
            <person name="Mondo S."/>
            <person name="Nolan M."/>
            <person name="Ohm R."/>
            <person name="Pangilinan J."/>
            <person name="Park H.-J."/>
            <person name="Ramirez L."/>
            <person name="Alfaro M."/>
            <person name="Sun H."/>
            <person name="Tritt A."/>
            <person name="Yoshinaga Y."/>
            <person name="Zwiers L.-H."/>
            <person name="Turgeon B."/>
            <person name="Goodwin S."/>
            <person name="Spatafora J."/>
            <person name="Crous P."/>
            <person name="Grigoriev I."/>
        </authorList>
    </citation>
    <scope>NUCLEOTIDE SEQUENCE</scope>
    <source>
        <strain evidence="2">CBS 115976</strain>
    </source>
</reference>
<dbReference type="Proteomes" id="UP000799302">
    <property type="component" value="Unassembled WGS sequence"/>
</dbReference>
<feature type="domain" description="Heterokaryon incompatibility" evidence="1">
    <location>
        <begin position="192"/>
        <end position="342"/>
    </location>
</feature>
<proteinExistence type="predicted"/>
<evidence type="ECO:0000313" key="2">
    <source>
        <dbReference type="EMBL" id="KAF2671466.1"/>
    </source>
</evidence>
<dbReference type="EMBL" id="MU004233">
    <property type="protein sequence ID" value="KAF2671466.1"/>
    <property type="molecule type" value="Genomic_DNA"/>
</dbReference>
<dbReference type="InterPro" id="IPR010730">
    <property type="entry name" value="HET"/>
</dbReference>
<dbReference type="Pfam" id="PF06985">
    <property type="entry name" value="HET"/>
    <property type="match status" value="1"/>
</dbReference>
<dbReference type="PANTHER" id="PTHR33112:SF16">
    <property type="entry name" value="HETEROKARYON INCOMPATIBILITY DOMAIN-CONTAINING PROTEIN"/>
    <property type="match status" value="1"/>
</dbReference>
<evidence type="ECO:0000313" key="3">
    <source>
        <dbReference type="Proteomes" id="UP000799302"/>
    </source>
</evidence>
<protein>
    <submittedName>
        <fullName evidence="2">HET-domain-containing protein</fullName>
    </submittedName>
</protein>
<organism evidence="2 3">
    <name type="scientific">Microthyrium microscopicum</name>
    <dbReference type="NCBI Taxonomy" id="703497"/>
    <lineage>
        <taxon>Eukaryota</taxon>
        <taxon>Fungi</taxon>
        <taxon>Dikarya</taxon>
        <taxon>Ascomycota</taxon>
        <taxon>Pezizomycotina</taxon>
        <taxon>Dothideomycetes</taxon>
        <taxon>Dothideomycetes incertae sedis</taxon>
        <taxon>Microthyriales</taxon>
        <taxon>Microthyriaceae</taxon>
        <taxon>Microthyrium</taxon>
    </lineage>
</organism>
<dbReference type="OrthoDB" id="5386922at2759"/>
<gene>
    <name evidence="2" type="ORF">BT63DRAFT_217934</name>
</gene>
<sequence>MISIDNNIDPPPSLNLPGEIDVIGQEEAACTSCQNFEIDLWWPPWHEIVGARDRGCAYCSLLLDVASSFGLWPGDVVEDYRISCSVQSWLDTIVLRQSAQSDAGTPVAIYRAKSDQEDSHLHKRLRTLPVLASHSNSEDTYVFIQKQLAECIESHPECSSRGSVSLPLRVLDLSAGLDSIKLVVDPPRLGVFAALSYCWGDIGKHPDRMLTKDSITAMQQNISWTSLFPLFRDAVTIATKLNIPYLWIDCLCIIQDDSQDWELESSKMADYYGNALITISADCNISPEQPLLAIRDEWWRARTFLLKGSGQHFYARRLHSSLRNKWTLHTNPLAARGWAWQENLISRRVIHYLDSEVVWECRRLSRSEDGFLDSSQLWGRYTQTPYDLCQAFAGMATSPAKQWLKCIETFSGRLLTYEKDRLPAISGIAKIMHEKLGAEYLAGLWRSSLIEGMMWNTLSLSRAYVPNSNPSWSWSSVAGKITYNRWSSFEPHTEAVVLEAECSILGLNPFGEVTGGYLKIQCLFSVGTLEPHNGRSWFGRLRGSTSGSIIFDCALEVIELCNLCGEVSVGRSTDPSSKLSRPIRVFYIIIGKETDGERCFGLLLGKSPIVDGAYTRIGFLHHLKESEHDMSIQTITIV</sequence>
<dbReference type="PANTHER" id="PTHR33112">
    <property type="entry name" value="DOMAIN PROTEIN, PUTATIVE-RELATED"/>
    <property type="match status" value="1"/>
</dbReference>